<dbReference type="CDD" id="cd01949">
    <property type="entry name" value="GGDEF"/>
    <property type="match status" value="1"/>
</dbReference>
<evidence type="ECO:0000256" key="3">
    <source>
        <dbReference type="ARBA" id="ARBA00022475"/>
    </source>
</evidence>
<dbReference type="PROSITE" id="PS50887">
    <property type="entry name" value="GGDEF"/>
    <property type="match status" value="1"/>
</dbReference>
<evidence type="ECO:0000259" key="10">
    <source>
        <dbReference type="PROSITE" id="PS50113"/>
    </source>
</evidence>
<evidence type="ECO:0000256" key="4">
    <source>
        <dbReference type="ARBA" id="ARBA00022692"/>
    </source>
</evidence>
<gene>
    <name evidence="12" type="ORF">J2Z17_004740</name>
</gene>
<dbReference type="Gene3D" id="3.30.450.20">
    <property type="entry name" value="PAS domain"/>
    <property type="match status" value="2"/>
</dbReference>
<feature type="transmembrane region" description="Helical" evidence="9">
    <location>
        <begin position="124"/>
        <end position="150"/>
    </location>
</feature>
<dbReference type="NCBIfam" id="TIGR00229">
    <property type="entry name" value="sensory_box"/>
    <property type="match status" value="1"/>
</dbReference>
<feature type="transmembrane region" description="Helical" evidence="9">
    <location>
        <begin position="92"/>
        <end position="112"/>
    </location>
</feature>
<dbReference type="Pfam" id="PF00990">
    <property type="entry name" value="GGDEF"/>
    <property type="match status" value="1"/>
</dbReference>
<protein>
    <recommendedName>
        <fullName evidence="2">diguanylate cyclase</fullName>
        <ecNumber evidence="2">2.7.7.65</ecNumber>
    </recommendedName>
</protein>
<evidence type="ECO:0000313" key="13">
    <source>
        <dbReference type="Proteomes" id="UP000759443"/>
    </source>
</evidence>
<evidence type="ECO:0000256" key="9">
    <source>
        <dbReference type="SAM" id="Phobius"/>
    </source>
</evidence>
<dbReference type="InterPro" id="IPR035965">
    <property type="entry name" value="PAS-like_dom_sf"/>
</dbReference>
<feature type="transmembrane region" description="Helical" evidence="9">
    <location>
        <begin position="41"/>
        <end position="59"/>
    </location>
</feature>
<dbReference type="PROSITE" id="PS50113">
    <property type="entry name" value="PAC"/>
    <property type="match status" value="1"/>
</dbReference>
<evidence type="ECO:0000259" key="11">
    <source>
        <dbReference type="PROSITE" id="PS50887"/>
    </source>
</evidence>
<dbReference type="NCBIfam" id="TIGR00254">
    <property type="entry name" value="GGDEF"/>
    <property type="match status" value="1"/>
</dbReference>
<dbReference type="InterPro" id="IPR043128">
    <property type="entry name" value="Rev_trsase/Diguanyl_cyclase"/>
</dbReference>
<dbReference type="InterPro" id="IPR007895">
    <property type="entry name" value="MASE1"/>
</dbReference>
<comment type="subcellular location">
    <subcellularLocation>
        <location evidence="1">Cell membrane</location>
        <topology evidence="1">Multi-pass membrane protein</topology>
    </subcellularLocation>
</comment>
<dbReference type="Pfam" id="PF05231">
    <property type="entry name" value="MASE1"/>
    <property type="match status" value="1"/>
</dbReference>
<comment type="catalytic activity">
    <reaction evidence="7">
        <text>2 GTP = 3',3'-c-di-GMP + 2 diphosphate</text>
        <dbReference type="Rhea" id="RHEA:24898"/>
        <dbReference type="ChEBI" id="CHEBI:33019"/>
        <dbReference type="ChEBI" id="CHEBI:37565"/>
        <dbReference type="ChEBI" id="CHEBI:58805"/>
        <dbReference type="EC" id="2.7.7.65"/>
    </reaction>
</comment>
<dbReference type="InterPro" id="IPR000160">
    <property type="entry name" value="GGDEF_dom"/>
</dbReference>
<feature type="transmembrane region" description="Helical" evidence="9">
    <location>
        <begin position="66"/>
        <end position="86"/>
    </location>
</feature>
<keyword evidence="8" id="KW-0175">Coiled coil</keyword>
<feature type="transmembrane region" description="Helical" evidence="9">
    <location>
        <begin position="12"/>
        <end position="35"/>
    </location>
</feature>
<feature type="transmembrane region" description="Helical" evidence="9">
    <location>
        <begin position="193"/>
        <end position="213"/>
    </location>
</feature>
<evidence type="ECO:0000256" key="5">
    <source>
        <dbReference type="ARBA" id="ARBA00022989"/>
    </source>
</evidence>
<dbReference type="Pfam" id="PF08448">
    <property type="entry name" value="PAS_4"/>
    <property type="match status" value="1"/>
</dbReference>
<evidence type="ECO:0000256" key="6">
    <source>
        <dbReference type="ARBA" id="ARBA00023136"/>
    </source>
</evidence>
<evidence type="ECO:0000256" key="8">
    <source>
        <dbReference type="SAM" id="Coils"/>
    </source>
</evidence>
<evidence type="ECO:0000256" key="2">
    <source>
        <dbReference type="ARBA" id="ARBA00012528"/>
    </source>
</evidence>
<dbReference type="InterPro" id="IPR013656">
    <property type="entry name" value="PAS_4"/>
</dbReference>
<dbReference type="InterPro" id="IPR000014">
    <property type="entry name" value="PAS"/>
</dbReference>
<feature type="transmembrane region" description="Helical" evidence="9">
    <location>
        <begin position="162"/>
        <end position="181"/>
    </location>
</feature>
<sequence>MPSWRRDHRGPEFHLSLALAALVGLLVFVAALGGITLTRDTGQIASIWLANAIVLAILLKTRRSSWPYLLAAAYLGNMLAGLGAGAGLMTAVGLSLCNTLEVLICAALITTATKERDFRRPMPMLLLSVIAIGPAGLMSAALAGSVLSLIGGADMLKIAITWYPAHVLGLVTLAPLLLVLGEQDLKDLAHPRFLLRTLLVLAAVGAILALIFLQKSMPLLFFAFPAIILATFCLGFLGAAMSVVLTASIAVWGTFHGLGPISLMADPAASKVLALQLFTGTSALTGFAVACMLGERAILMAALEQTPDFYFIKNTESEFVSVNRNVVRHNGFAHGRQMLGKTDAELTTPKRAETLLLEEWSVMHGGLPVNNRVECIPDETGAARWYETSKVALKSMTGRVIGLAGVTREITQRKQMEAELEEGRDQLALIMNEMSDGIVTIDPDDRIVYCNAKYRNLYPITGKYRLPGAFMPSVLALAKEAGELPGLSPSEAMRKLKAGIDDEFEMFDGTWLHARSRIGSRGYVTLVVSDITKLKRSLIELRGMAEKLEVLADTDGLTGLLNRRSLDQRLDQEILRCRRSRQPVSMILLDVDRFKAYNDLYGHQGGDECLKRVAQVLAQSVKRPSDFVARYGGEEFCIVLPDTDQAGAFVLAEQVRQAVSGRKMKHEGSEKSVVTVSAGVASLMHDGNASTSVALVSRADTALYEAKDAGRDRVACWNPISDISAPEAARMLK</sequence>
<dbReference type="InterPro" id="IPR000700">
    <property type="entry name" value="PAS-assoc_C"/>
</dbReference>
<keyword evidence="6 9" id="KW-0472">Membrane</keyword>
<feature type="domain" description="GGDEF" evidence="11">
    <location>
        <begin position="582"/>
        <end position="719"/>
    </location>
</feature>
<evidence type="ECO:0000256" key="1">
    <source>
        <dbReference type="ARBA" id="ARBA00004651"/>
    </source>
</evidence>
<feature type="coiled-coil region" evidence="8">
    <location>
        <begin position="406"/>
        <end position="433"/>
    </location>
</feature>
<dbReference type="RefSeq" id="WP_209948943.1">
    <property type="nucleotide sequence ID" value="NZ_JAGGJU010000016.1"/>
</dbReference>
<organism evidence="12 13">
    <name type="scientific">Rhizobium halophytocola</name>
    <dbReference type="NCBI Taxonomy" id="735519"/>
    <lineage>
        <taxon>Bacteria</taxon>
        <taxon>Pseudomonadati</taxon>
        <taxon>Pseudomonadota</taxon>
        <taxon>Alphaproteobacteria</taxon>
        <taxon>Hyphomicrobiales</taxon>
        <taxon>Rhizobiaceae</taxon>
        <taxon>Rhizobium/Agrobacterium group</taxon>
        <taxon>Rhizobium</taxon>
    </lineage>
</organism>
<dbReference type="SUPFAM" id="SSF55073">
    <property type="entry name" value="Nucleotide cyclase"/>
    <property type="match status" value="1"/>
</dbReference>
<dbReference type="InterPro" id="IPR029787">
    <property type="entry name" value="Nucleotide_cyclase"/>
</dbReference>
<dbReference type="SMART" id="SM00267">
    <property type="entry name" value="GGDEF"/>
    <property type="match status" value="1"/>
</dbReference>
<comment type="caution">
    <text evidence="12">The sequence shown here is derived from an EMBL/GenBank/DDBJ whole genome shotgun (WGS) entry which is preliminary data.</text>
</comment>
<keyword evidence="13" id="KW-1185">Reference proteome</keyword>
<keyword evidence="5 9" id="KW-1133">Transmembrane helix</keyword>
<feature type="transmembrane region" description="Helical" evidence="9">
    <location>
        <begin position="272"/>
        <end position="290"/>
    </location>
</feature>
<proteinExistence type="predicted"/>
<keyword evidence="4 9" id="KW-0812">Transmembrane</keyword>
<dbReference type="PANTHER" id="PTHR45138">
    <property type="entry name" value="REGULATORY COMPONENTS OF SENSORY TRANSDUCTION SYSTEM"/>
    <property type="match status" value="1"/>
</dbReference>
<dbReference type="SUPFAM" id="SSF55785">
    <property type="entry name" value="PYP-like sensor domain (PAS domain)"/>
    <property type="match status" value="2"/>
</dbReference>
<dbReference type="InterPro" id="IPR050469">
    <property type="entry name" value="Diguanylate_Cyclase"/>
</dbReference>
<accession>A0ABS4E5V2</accession>
<dbReference type="Proteomes" id="UP000759443">
    <property type="component" value="Unassembled WGS sequence"/>
</dbReference>
<dbReference type="Gene3D" id="3.30.70.270">
    <property type="match status" value="1"/>
</dbReference>
<dbReference type="Pfam" id="PF12860">
    <property type="entry name" value="PAS_7"/>
    <property type="match status" value="1"/>
</dbReference>
<name>A0ABS4E5V2_9HYPH</name>
<evidence type="ECO:0000313" key="12">
    <source>
        <dbReference type="EMBL" id="MBP1853279.1"/>
    </source>
</evidence>
<keyword evidence="3" id="KW-1003">Cell membrane</keyword>
<dbReference type="EMBL" id="JAGGJU010000016">
    <property type="protein sequence ID" value="MBP1853279.1"/>
    <property type="molecule type" value="Genomic_DNA"/>
</dbReference>
<dbReference type="PANTHER" id="PTHR45138:SF9">
    <property type="entry name" value="DIGUANYLATE CYCLASE DGCM-RELATED"/>
    <property type="match status" value="1"/>
</dbReference>
<evidence type="ECO:0000256" key="7">
    <source>
        <dbReference type="ARBA" id="ARBA00034247"/>
    </source>
</evidence>
<dbReference type="EC" id="2.7.7.65" evidence="2"/>
<feature type="transmembrane region" description="Helical" evidence="9">
    <location>
        <begin position="219"/>
        <end position="252"/>
    </location>
</feature>
<reference evidence="12 13" key="1">
    <citation type="submission" date="2021-03" db="EMBL/GenBank/DDBJ databases">
        <title>Genomic Encyclopedia of Type Strains, Phase IV (KMG-IV): sequencing the most valuable type-strain genomes for metagenomic binning, comparative biology and taxonomic classification.</title>
        <authorList>
            <person name="Goeker M."/>
        </authorList>
    </citation>
    <scope>NUCLEOTIDE SEQUENCE [LARGE SCALE GENOMIC DNA]</scope>
    <source>
        <strain evidence="12 13">DSM 21600</strain>
    </source>
</reference>
<feature type="domain" description="PAC" evidence="10">
    <location>
        <begin position="367"/>
        <end position="422"/>
    </location>
</feature>